<keyword evidence="2" id="KW-0004">4Fe-4S</keyword>
<evidence type="ECO:0000313" key="10">
    <source>
        <dbReference type="Proteomes" id="UP001209257"/>
    </source>
</evidence>
<accession>A0ABT2VIS3</accession>
<protein>
    <submittedName>
        <fullName evidence="9">Cytochrome c oxidase accessory protein CcoG</fullName>
    </submittedName>
</protein>
<feature type="transmembrane region" description="Helical" evidence="7">
    <location>
        <begin position="167"/>
        <end position="187"/>
    </location>
</feature>
<evidence type="ECO:0000256" key="5">
    <source>
        <dbReference type="ARBA" id="ARBA00023004"/>
    </source>
</evidence>
<keyword evidence="6" id="KW-0411">Iron-sulfur</keyword>
<dbReference type="Gene3D" id="2.60.40.10">
    <property type="entry name" value="Immunoglobulins"/>
    <property type="match status" value="1"/>
</dbReference>
<dbReference type="SUPFAM" id="SSF54862">
    <property type="entry name" value="4Fe-4S ferredoxins"/>
    <property type="match status" value="1"/>
</dbReference>
<feature type="transmembrane region" description="Helical" evidence="7">
    <location>
        <begin position="94"/>
        <end position="114"/>
    </location>
</feature>
<feature type="transmembrane region" description="Helical" evidence="7">
    <location>
        <begin position="193"/>
        <end position="214"/>
    </location>
</feature>
<name>A0ABT2VIS3_9ALTE</name>
<dbReference type="InterPro" id="IPR051684">
    <property type="entry name" value="Electron_Trans/Redox"/>
</dbReference>
<gene>
    <name evidence="9" type="primary">ccoG</name>
    <name evidence="9" type="ORF">OCL06_00435</name>
</gene>
<proteinExistence type="predicted"/>
<evidence type="ECO:0000256" key="7">
    <source>
        <dbReference type="SAM" id="Phobius"/>
    </source>
</evidence>
<evidence type="ECO:0000256" key="1">
    <source>
        <dbReference type="ARBA" id="ARBA00022448"/>
    </source>
</evidence>
<feature type="domain" description="4Fe-4S ferredoxin-type" evidence="8">
    <location>
        <begin position="267"/>
        <end position="295"/>
    </location>
</feature>
<reference evidence="10" key="1">
    <citation type="submission" date="2023-07" db="EMBL/GenBank/DDBJ databases">
        <title>Study on multiphase classification of strain Alteromonas salexigens isolated from the Yellow Sea.</title>
        <authorList>
            <person name="Sun L."/>
        </authorList>
    </citation>
    <scope>NUCLEOTIDE SEQUENCE [LARGE SCALE GENOMIC DNA]</scope>
    <source>
        <strain evidence="10">ASW11-19</strain>
    </source>
</reference>
<keyword evidence="5" id="KW-0408">Iron</keyword>
<comment type="caution">
    <text evidence="9">The sequence shown here is derived from an EMBL/GenBank/DDBJ whole genome shotgun (WGS) entry which is preliminary data.</text>
</comment>
<dbReference type="InterPro" id="IPR013783">
    <property type="entry name" value="Ig-like_fold"/>
</dbReference>
<dbReference type="NCBIfam" id="TIGR02745">
    <property type="entry name" value="ccoG_rdxA_fixG"/>
    <property type="match status" value="1"/>
</dbReference>
<evidence type="ECO:0000256" key="4">
    <source>
        <dbReference type="ARBA" id="ARBA00022982"/>
    </source>
</evidence>
<dbReference type="InterPro" id="IPR009051">
    <property type="entry name" value="Helical_ferredxn"/>
</dbReference>
<keyword evidence="4" id="KW-0249">Electron transport</keyword>
<evidence type="ECO:0000259" key="8">
    <source>
        <dbReference type="PROSITE" id="PS51379"/>
    </source>
</evidence>
<dbReference type="Pfam" id="PF13746">
    <property type="entry name" value="Fer4_18"/>
    <property type="match status" value="1"/>
</dbReference>
<keyword evidence="7" id="KW-1133">Transmembrane helix</keyword>
<keyword evidence="3" id="KW-0479">Metal-binding</keyword>
<organism evidence="9 10">
    <name type="scientific">Alteromonas salexigens</name>
    <dbReference type="NCBI Taxonomy" id="2982530"/>
    <lineage>
        <taxon>Bacteria</taxon>
        <taxon>Pseudomonadati</taxon>
        <taxon>Pseudomonadota</taxon>
        <taxon>Gammaproteobacteria</taxon>
        <taxon>Alteromonadales</taxon>
        <taxon>Alteromonadaceae</taxon>
        <taxon>Alteromonas/Salinimonas group</taxon>
        <taxon>Alteromonas</taxon>
    </lineage>
</organism>
<evidence type="ECO:0000256" key="3">
    <source>
        <dbReference type="ARBA" id="ARBA00022723"/>
    </source>
</evidence>
<dbReference type="RefSeq" id="WP_262991748.1">
    <property type="nucleotide sequence ID" value="NZ_JAOTJC010000002.1"/>
</dbReference>
<dbReference type="InterPro" id="IPR032879">
    <property type="entry name" value="FixG_C"/>
</dbReference>
<keyword evidence="7" id="KW-0472">Membrane</keyword>
<dbReference type="Pfam" id="PF11614">
    <property type="entry name" value="FixG_C"/>
    <property type="match status" value="1"/>
</dbReference>
<dbReference type="EMBL" id="JAOTJC010000002">
    <property type="protein sequence ID" value="MCU7553057.1"/>
    <property type="molecule type" value="Genomic_DNA"/>
</dbReference>
<feature type="transmembrane region" description="Helical" evidence="7">
    <location>
        <begin position="48"/>
        <end position="65"/>
    </location>
</feature>
<dbReference type="PANTHER" id="PTHR30176:SF3">
    <property type="entry name" value="FERREDOXIN-TYPE PROTEIN NAPH"/>
    <property type="match status" value="1"/>
</dbReference>
<dbReference type="InterPro" id="IPR014116">
    <property type="entry name" value="Cyt_c_oxidase_cbb3_FixG"/>
</dbReference>
<dbReference type="Pfam" id="PF12801">
    <property type="entry name" value="Fer4_5"/>
    <property type="match status" value="1"/>
</dbReference>
<evidence type="ECO:0000313" key="9">
    <source>
        <dbReference type="EMBL" id="MCU7553057.1"/>
    </source>
</evidence>
<feature type="transmembrane region" description="Helical" evidence="7">
    <location>
        <begin position="344"/>
        <end position="364"/>
    </location>
</feature>
<keyword evidence="7" id="KW-0812">Transmembrane</keyword>
<dbReference type="PANTHER" id="PTHR30176">
    <property type="entry name" value="FERREDOXIN-TYPE PROTEIN NAPH"/>
    <property type="match status" value="1"/>
</dbReference>
<keyword evidence="1" id="KW-0813">Transport</keyword>
<keyword evidence="10" id="KW-1185">Reference proteome</keyword>
<dbReference type="InterPro" id="IPR017900">
    <property type="entry name" value="4Fe4S_Fe_S_CS"/>
</dbReference>
<evidence type="ECO:0000256" key="6">
    <source>
        <dbReference type="ARBA" id="ARBA00023014"/>
    </source>
</evidence>
<dbReference type="InterPro" id="IPR017896">
    <property type="entry name" value="4Fe4S_Fe-S-bd"/>
</dbReference>
<evidence type="ECO:0000256" key="2">
    <source>
        <dbReference type="ARBA" id="ARBA00022485"/>
    </source>
</evidence>
<dbReference type="Gene3D" id="1.10.1060.10">
    <property type="entry name" value="Alpha-helical ferredoxin"/>
    <property type="match status" value="1"/>
</dbReference>
<dbReference type="Proteomes" id="UP001209257">
    <property type="component" value="Unassembled WGS sequence"/>
</dbReference>
<dbReference type="PROSITE" id="PS51379">
    <property type="entry name" value="4FE4S_FER_2"/>
    <property type="match status" value="1"/>
</dbReference>
<sequence>MKDQIPVKNVTPVKVHKPANADKGQRYASRSRIYVRAVKGPLETFRRFFGFFFLALFAVIPWLRYEGRQAVLLDIMEQRFTLFGLTLWPQDLTLLAYILIVSAFALFFVTTFAGRVWCGFMCPQTTWTYIYVWLEKKIEGSRNKRIKLDQRPMDADKFWRKTLKQTAWVAVALVTSLTFVGYFTPIGPLFIDFFTFNTSFAAAFWVLFFAACTYGNAGYMREIMCTHICPYARFQSAMFDKDTFTVAYDAKRGEKRGPRSRKLSYEEVKEKGMGDCIDCNLCVQVCPTGIDIRNGLQYECINCGACVDACNGVMDKMNYPKGLISFTSEQQLEGGKTKIIRPKLVGYFVVLMVMIGLLTANILLRVPLEVDIIRDRNSLYRETNDGLIENVYTLKILNKSQETQTYNIAITGLPDYRFIGETSVTVAGGEVFSNPVSVATDAYNLEETVTDIRFRVSTTEADGDKVVVDEPTKFLYR</sequence>
<dbReference type="PROSITE" id="PS00198">
    <property type="entry name" value="4FE4S_FER_1"/>
    <property type="match status" value="1"/>
</dbReference>